<comment type="subcellular location">
    <subcellularLocation>
        <location evidence="1">Cell membrane</location>
        <topology evidence="1">Multi-pass membrane protein</topology>
    </subcellularLocation>
</comment>
<evidence type="ECO:0000313" key="7">
    <source>
        <dbReference type="EMBL" id="OIQ96649.1"/>
    </source>
</evidence>
<evidence type="ECO:0000256" key="5">
    <source>
        <dbReference type="ARBA" id="ARBA00023136"/>
    </source>
</evidence>
<feature type="domain" description="Single Cache" evidence="6">
    <location>
        <begin position="10"/>
        <end position="103"/>
    </location>
</feature>
<evidence type="ECO:0000256" key="1">
    <source>
        <dbReference type="ARBA" id="ARBA00004651"/>
    </source>
</evidence>
<protein>
    <submittedName>
        <fullName evidence="7">Cache domain protein</fullName>
    </submittedName>
</protein>
<dbReference type="Pfam" id="PF17200">
    <property type="entry name" value="sCache_2"/>
    <property type="match status" value="1"/>
</dbReference>
<gene>
    <name evidence="7" type="ORF">GALL_213520</name>
</gene>
<evidence type="ECO:0000256" key="3">
    <source>
        <dbReference type="ARBA" id="ARBA00022692"/>
    </source>
</evidence>
<name>A0A1J5RLP7_9ZZZZ</name>
<keyword evidence="5" id="KW-0472">Membrane</keyword>
<organism evidence="7">
    <name type="scientific">mine drainage metagenome</name>
    <dbReference type="NCBI Taxonomy" id="410659"/>
    <lineage>
        <taxon>unclassified sequences</taxon>
        <taxon>metagenomes</taxon>
        <taxon>ecological metagenomes</taxon>
    </lineage>
</organism>
<evidence type="ECO:0000256" key="2">
    <source>
        <dbReference type="ARBA" id="ARBA00022475"/>
    </source>
</evidence>
<keyword evidence="3" id="KW-0812">Transmembrane</keyword>
<proteinExistence type="predicted"/>
<evidence type="ECO:0000256" key="4">
    <source>
        <dbReference type="ARBA" id="ARBA00022989"/>
    </source>
</evidence>
<dbReference type="InterPro" id="IPR033480">
    <property type="entry name" value="sCache_2"/>
</dbReference>
<evidence type="ECO:0000259" key="6">
    <source>
        <dbReference type="SMART" id="SM01049"/>
    </source>
</evidence>
<dbReference type="GO" id="GO:0005886">
    <property type="term" value="C:plasma membrane"/>
    <property type="evidence" value="ECO:0007669"/>
    <property type="project" value="UniProtKB-SubCell"/>
</dbReference>
<dbReference type="EMBL" id="MLJW01000145">
    <property type="protein sequence ID" value="OIQ96649.1"/>
    <property type="molecule type" value="Genomic_DNA"/>
</dbReference>
<keyword evidence="4" id="KW-1133">Transmembrane helix</keyword>
<dbReference type="AlphaFoldDB" id="A0A1J5RLP7"/>
<dbReference type="SMART" id="SM01049">
    <property type="entry name" value="Cache_2"/>
    <property type="match status" value="1"/>
</dbReference>
<reference evidence="7" key="1">
    <citation type="submission" date="2016-10" db="EMBL/GenBank/DDBJ databases">
        <title>Sequence of Gallionella enrichment culture.</title>
        <authorList>
            <person name="Poehlein A."/>
            <person name="Muehling M."/>
            <person name="Daniel R."/>
        </authorList>
    </citation>
    <scope>NUCLEOTIDE SEQUENCE</scope>
</reference>
<keyword evidence="2" id="KW-1003">Cell membrane</keyword>
<accession>A0A1J5RLP7</accession>
<comment type="caution">
    <text evidence="7">The sequence shown here is derived from an EMBL/GenBank/DDBJ whole genome shotgun (WGS) entry which is preliminary data.</text>
</comment>
<dbReference type="Gene3D" id="3.30.450.20">
    <property type="entry name" value="PAS domain"/>
    <property type="match status" value="1"/>
</dbReference>
<sequence length="151" mass="16739">MHIRTPLLVLSLLLATSSAFAKEQFATVKEAEAMVGKAVVALKANKQKTLDEITAKDPKWTDRDLYVMVYNMSGTVLAHGANPKMVGKDMLDFKDVDGKLFIKERMALAKSKAKFSQDYKFTDPVTKKVLPKIAYCETVDGMVACAGVYKR</sequence>